<dbReference type="AlphaFoldDB" id="A0AAP9N692"/>
<keyword evidence="2" id="KW-0808">Transferase</keyword>
<gene>
    <name evidence="2" type="ORF">A3L25_022035</name>
</gene>
<protein>
    <submittedName>
        <fullName evidence="2">Mannosyltransferase</fullName>
    </submittedName>
</protein>
<dbReference type="GO" id="GO:0016757">
    <property type="term" value="F:glycosyltransferase activity"/>
    <property type="evidence" value="ECO:0007669"/>
    <property type="project" value="UniProtKB-KW"/>
</dbReference>
<keyword evidence="2" id="KW-0328">Glycosyltransferase</keyword>
<dbReference type="InterPro" id="IPR029044">
    <property type="entry name" value="Nucleotide-diphossugar_trans"/>
</dbReference>
<dbReference type="InterPro" id="IPR046673">
    <property type="entry name" value="ToxA_N"/>
</dbReference>
<dbReference type="Pfam" id="PF20178">
    <property type="entry name" value="ToxA_N"/>
    <property type="match status" value="1"/>
</dbReference>
<dbReference type="EMBL" id="CP050951">
    <property type="protein sequence ID" value="QJQ13620.1"/>
    <property type="molecule type" value="Genomic_DNA"/>
</dbReference>
<reference evidence="2 3" key="1">
    <citation type="submission" date="2016-04" db="EMBL/GenBank/DDBJ databases">
        <authorList>
            <person name="Qiu J."/>
        </authorList>
    </citation>
    <scope>NUCLEOTIDE SEQUENCE [LARGE SCALE GENOMIC DNA]</scope>
    <source>
        <strain evidence="2 3">JQ581</strain>
    </source>
</reference>
<evidence type="ECO:0000259" key="1">
    <source>
        <dbReference type="Pfam" id="PF20178"/>
    </source>
</evidence>
<name>A0AAP9N692_PSEPU</name>
<dbReference type="Gene3D" id="3.90.550.20">
    <property type="match status" value="1"/>
</dbReference>
<dbReference type="SUPFAM" id="SSF53448">
    <property type="entry name" value="Nucleotide-diphospho-sugar transferases"/>
    <property type="match status" value="1"/>
</dbReference>
<feature type="domain" description="Dermonecrotic toxin N-terminal" evidence="1">
    <location>
        <begin position="27"/>
        <end position="305"/>
    </location>
</feature>
<accession>A0AAP9N692</accession>
<sequence length="923" mass="103333">MWPLHLHKGSPHAPHPESNLGLVRQALQDFPRPDQLAEQTLRKWLAPQGIALSPLEIDVLTFHYQLEPLGEGRTRFRENAVISQQMNLVEALLGNWQGEPAEGYSGFHYGDWAGLPPHGPLTLVERLEPHSELSNASPYLVFNGLYRRTQPPRYAPDTRLPVRAEDFHAFLWSLSFLNSFKQRLEAYWEQHLPDYQKALRIAFIAACNQQMLEGSLSETQRQLAWRAGGLLPRGDLRLSMLNVYGYSATDILLIRPGGGPELLLYIPGNASPFHGFADESAMQHWFAAQCQEAHKREALLAHFARAAWPDGLDFSGLRTALTGLGLYPSPHRFNPWHPGFATSGFWDPQQVIGYRPETYSPLITTELFEYLALRRQDRTYADADAQITSNHDINKARWSSYLQLASAILTPLVIVLPELTPLLIGGGLAQFSLGLDQAINGKSLGKKADGAANQAFGLFNALPTAANAIGRPAAMFRYTRPGFFSPARLSELLGAPIGAAPEAPALDSVEMAFREQAVVSNTTGALVTRVDENLRHRFMAWLQTRDGLVSEWVEYEFSSDSFIRSRDNQWAAPSRWRVANQGDTALSLSTERRVATDQQRVATLHALGIDLDLPVDYSLYTQQQTMPLAKLISSVWVGDQPLQGQFLETLVHNAQVARASGYRLQIFLSRQHPASYEFNLRTLGARAEGAQVLTLEHQGFFQEFSRSVYYPQYLDALHGKNGVGRNFASACDILRYRLLRYYGGLYLDADDRLLSASAAEARPPLANCTLQVTPDGLLLAPPVSNDQLGMYIKFNSSMIASHPNNPTLDAISDEILRRYHLAPDFYHSRPDPKLQPLPFQAYARRLNLISGPGALNDVIDERLPLLSQLREICHLLVSPVYDLHATLNLRQFSEVLREQVPLDRIAHMGQQHSWAFPDPQPDT</sequence>
<dbReference type="Proteomes" id="UP000076857">
    <property type="component" value="Chromosome"/>
</dbReference>
<organism evidence="2 3">
    <name type="scientific">Pseudomonas putida</name>
    <name type="common">Arthrobacter siderocapsulatus</name>
    <dbReference type="NCBI Taxonomy" id="303"/>
    <lineage>
        <taxon>Bacteria</taxon>
        <taxon>Pseudomonadati</taxon>
        <taxon>Pseudomonadota</taxon>
        <taxon>Gammaproteobacteria</taxon>
        <taxon>Pseudomonadales</taxon>
        <taxon>Pseudomonadaceae</taxon>
        <taxon>Pseudomonas</taxon>
    </lineage>
</organism>
<proteinExistence type="predicted"/>
<evidence type="ECO:0000313" key="3">
    <source>
        <dbReference type="Proteomes" id="UP000076857"/>
    </source>
</evidence>
<reference evidence="2 3" key="2">
    <citation type="submission" date="2020-04" db="EMBL/GenBank/DDBJ databases">
        <title>Complete genome sequence of Pseudomonas putida strain JQ581.</title>
        <authorList>
            <person name="Mu Y."/>
        </authorList>
    </citation>
    <scope>NUCLEOTIDE SEQUENCE [LARGE SCALE GENOMIC DNA]</scope>
    <source>
        <strain evidence="2 3">JQ581</strain>
    </source>
</reference>
<evidence type="ECO:0000313" key="2">
    <source>
        <dbReference type="EMBL" id="QJQ13620.1"/>
    </source>
</evidence>